<dbReference type="GO" id="GO:0033072">
    <property type="term" value="P:vancomycin biosynthetic process"/>
    <property type="evidence" value="ECO:0007669"/>
    <property type="project" value="UniProtKB-ARBA"/>
</dbReference>
<protein>
    <submittedName>
        <fullName evidence="3">Uncharacterized protein</fullName>
    </submittedName>
</protein>
<proteinExistence type="predicted"/>
<feature type="domain" description="Erythromycin biosynthesis protein CIII-like C-terminal" evidence="2">
    <location>
        <begin position="288"/>
        <end position="402"/>
    </location>
</feature>
<name>A0A6J4SYT1_9SPHN</name>
<dbReference type="PANTHER" id="PTHR48050:SF13">
    <property type="entry name" value="STEROL 3-BETA-GLUCOSYLTRANSFERASE UGT80A2"/>
    <property type="match status" value="1"/>
</dbReference>
<reference evidence="3" key="1">
    <citation type="submission" date="2020-02" db="EMBL/GenBank/DDBJ databases">
        <authorList>
            <person name="Meier V. D."/>
        </authorList>
    </citation>
    <scope>NUCLEOTIDE SEQUENCE</scope>
    <source>
        <strain evidence="3">AVDCRST_MAG91</strain>
    </source>
</reference>
<gene>
    <name evidence="3" type="ORF">AVDCRST_MAG91-1501</name>
</gene>
<dbReference type="SUPFAM" id="SSF53756">
    <property type="entry name" value="UDP-Glycosyltransferase/glycogen phosphorylase"/>
    <property type="match status" value="1"/>
</dbReference>
<dbReference type="PANTHER" id="PTHR48050">
    <property type="entry name" value="STEROL 3-BETA-GLUCOSYLTRANSFERASE"/>
    <property type="match status" value="1"/>
</dbReference>
<dbReference type="Pfam" id="PF06722">
    <property type="entry name" value="EryCIII-like_C"/>
    <property type="match status" value="1"/>
</dbReference>
<dbReference type="EMBL" id="CADCVX010000291">
    <property type="protein sequence ID" value="CAA9508657.1"/>
    <property type="molecule type" value="Genomic_DNA"/>
</dbReference>
<organism evidence="3">
    <name type="scientific">uncultured Sphingomonadaceae bacterium</name>
    <dbReference type="NCBI Taxonomy" id="169976"/>
    <lineage>
        <taxon>Bacteria</taxon>
        <taxon>Pseudomonadati</taxon>
        <taxon>Pseudomonadota</taxon>
        <taxon>Alphaproteobacteria</taxon>
        <taxon>Sphingomonadales</taxon>
        <taxon>Sphingomonadaceae</taxon>
        <taxon>environmental samples</taxon>
    </lineage>
</organism>
<dbReference type="InterPro" id="IPR050426">
    <property type="entry name" value="Glycosyltransferase_28"/>
</dbReference>
<dbReference type="GO" id="GO:0005975">
    <property type="term" value="P:carbohydrate metabolic process"/>
    <property type="evidence" value="ECO:0007669"/>
    <property type="project" value="InterPro"/>
</dbReference>
<dbReference type="InterPro" id="IPR004276">
    <property type="entry name" value="GlycoTrans_28_N"/>
</dbReference>
<accession>A0A6J4SYT1</accession>
<dbReference type="AlphaFoldDB" id="A0A6J4SYT1"/>
<dbReference type="InterPro" id="IPR010610">
    <property type="entry name" value="EryCIII-like_C"/>
</dbReference>
<sequence length="421" mass="45562">MQRVVLATIGSLGDVYPFIAVALRLRDLGLRPVLAAAEEYRGFAGSEGIAFEPIRPGAADMKARGIDEATAVRTVIGDAAGAFDLILPHFEDSFADCSRAIAGADLVIGSTFSIAARIATESAGIPFVTLMLQPIAFCSAEDPPIIKEARFLPWLRRRFGTGPIRLIYALGRTRFRSRRRPVDDLRRRLGLPEVRDELIEGPLRAEKLFALFPPAFAPLPADAPTHAQSAGFSFYNGRQAASDELDPELARFLDEGSPPLVFTLGSLAVFAPADFYETSAAVARRLKQRAVLLVGEHAVAGLRHLEDERIKVMGYAPHRLLFPRAAAVVHHGGIGTTAQALRAGAPQLVAPVLGDQFDNAERLRRLGVAEVVPLERYSAERAARALKKALESSRVRELAPAMSRVDGPAVVAEWVAGRLSR</sequence>
<dbReference type="InterPro" id="IPR002213">
    <property type="entry name" value="UDP_glucos_trans"/>
</dbReference>
<dbReference type="CDD" id="cd03784">
    <property type="entry name" value="GT1_Gtf-like"/>
    <property type="match status" value="1"/>
</dbReference>
<dbReference type="GO" id="GO:0016758">
    <property type="term" value="F:hexosyltransferase activity"/>
    <property type="evidence" value="ECO:0007669"/>
    <property type="project" value="InterPro"/>
</dbReference>
<evidence type="ECO:0000259" key="2">
    <source>
        <dbReference type="Pfam" id="PF06722"/>
    </source>
</evidence>
<dbReference type="Gene3D" id="3.40.50.2000">
    <property type="entry name" value="Glycogen Phosphorylase B"/>
    <property type="match status" value="2"/>
</dbReference>
<evidence type="ECO:0000259" key="1">
    <source>
        <dbReference type="Pfam" id="PF03033"/>
    </source>
</evidence>
<evidence type="ECO:0000313" key="3">
    <source>
        <dbReference type="EMBL" id="CAA9508657.1"/>
    </source>
</evidence>
<dbReference type="Pfam" id="PF03033">
    <property type="entry name" value="Glyco_transf_28"/>
    <property type="match status" value="1"/>
</dbReference>
<dbReference type="GO" id="GO:0008194">
    <property type="term" value="F:UDP-glycosyltransferase activity"/>
    <property type="evidence" value="ECO:0007669"/>
    <property type="project" value="InterPro"/>
</dbReference>
<feature type="domain" description="Glycosyltransferase family 28 N-terminal" evidence="1">
    <location>
        <begin position="4"/>
        <end position="129"/>
    </location>
</feature>